<evidence type="ECO:0000256" key="2">
    <source>
        <dbReference type="ARBA" id="ARBA00022771"/>
    </source>
</evidence>
<sequence length="79" mass="8777">MASPVSAAADYDPKTDPARKAKSNDPGWKYGYWPDLQNKDKVACILCGKEFSGGIKRFKQHLAGGFGDAKLCEHWSEMR</sequence>
<keyword evidence="7" id="KW-1185">Reference proteome</keyword>
<comment type="caution">
    <text evidence="6">The sequence shown here is derived from an EMBL/GenBank/DDBJ whole genome shotgun (WGS) entry which is preliminary data.</text>
</comment>
<evidence type="ECO:0000256" key="3">
    <source>
        <dbReference type="ARBA" id="ARBA00022833"/>
    </source>
</evidence>
<proteinExistence type="predicted"/>
<feature type="domain" description="BED-type" evidence="5">
    <location>
        <begin position="28"/>
        <end position="62"/>
    </location>
</feature>
<dbReference type="Pfam" id="PF02892">
    <property type="entry name" value="zf-BED"/>
    <property type="match status" value="1"/>
</dbReference>
<keyword evidence="2" id="KW-0863">Zinc-finger</keyword>
<feature type="region of interest" description="Disordered" evidence="4">
    <location>
        <begin position="1"/>
        <end position="27"/>
    </location>
</feature>
<dbReference type="GO" id="GO:0003677">
    <property type="term" value="F:DNA binding"/>
    <property type="evidence" value="ECO:0007669"/>
    <property type="project" value="InterPro"/>
</dbReference>
<accession>A0A8T0MV50</accession>
<protein>
    <recommendedName>
        <fullName evidence="5">BED-type domain-containing protein</fullName>
    </recommendedName>
</protein>
<dbReference type="InterPro" id="IPR003656">
    <property type="entry name" value="Znf_BED"/>
</dbReference>
<evidence type="ECO:0000259" key="5">
    <source>
        <dbReference type="Pfam" id="PF02892"/>
    </source>
</evidence>
<keyword evidence="1" id="KW-0479">Metal-binding</keyword>
<evidence type="ECO:0000313" key="6">
    <source>
        <dbReference type="EMBL" id="KAG2538904.1"/>
    </source>
</evidence>
<evidence type="ECO:0000256" key="4">
    <source>
        <dbReference type="SAM" id="MobiDB-lite"/>
    </source>
</evidence>
<evidence type="ECO:0000256" key="1">
    <source>
        <dbReference type="ARBA" id="ARBA00022723"/>
    </source>
</evidence>
<keyword evidence="3" id="KW-0862">Zinc</keyword>
<reference evidence="6 7" key="1">
    <citation type="submission" date="2020-05" db="EMBL/GenBank/DDBJ databases">
        <title>WGS assembly of Panicum virgatum.</title>
        <authorList>
            <person name="Lovell J.T."/>
            <person name="Jenkins J."/>
            <person name="Shu S."/>
            <person name="Juenger T.E."/>
            <person name="Schmutz J."/>
        </authorList>
    </citation>
    <scope>NUCLEOTIDE SEQUENCE [LARGE SCALE GENOMIC DNA]</scope>
    <source>
        <strain evidence="7">cv. AP13</strain>
    </source>
</reference>
<feature type="compositionally biased region" description="Basic and acidic residues" evidence="4">
    <location>
        <begin position="11"/>
        <end position="23"/>
    </location>
</feature>
<dbReference type="GO" id="GO:0008270">
    <property type="term" value="F:zinc ion binding"/>
    <property type="evidence" value="ECO:0007669"/>
    <property type="project" value="UniProtKB-KW"/>
</dbReference>
<organism evidence="6 7">
    <name type="scientific">Panicum virgatum</name>
    <name type="common">Blackwell switchgrass</name>
    <dbReference type="NCBI Taxonomy" id="38727"/>
    <lineage>
        <taxon>Eukaryota</taxon>
        <taxon>Viridiplantae</taxon>
        <taxon>Streptophyta</taxon>
        <taxon>Embryophyta</taxon>
        <taxon>Tracheophyta</taxon>
        <taxon>Spermatophyta</taxon>
        <taxon>Magnoliopsida</taxon>
        <taxon>Liliopsida</taxon>
        <taxon>Poales</taxon>
        <taxon>Poaceae</taxon>
        <taxon>PACMAD clade</taxon>
        <taxon>Panicoideae</taxon>
        <taxon>Panicodae</taxon>
        <taxon>Paniceae</taxon>
        <taxon>Panicinae</taxon>
        <taxon>Panicum</taxon>
        <taxon>Panicum sect. Hiantes</taxon>
    </lineage>
</organism>
<evidence type="ECO:0000313" key="7">
    <source>
        <dbReference type="Proteomes" id="UP000823388"/>
    </source>
</evidence>
<gene>
    <name evidence="6" type="ORF">PVAP13_9NG473514</name>
</gene>
<dbReference type="Proteomes" id="UP000823388">
    <property type="component" value="Chromosome 9N"/>
</dbReference>
<dbReference type="AlphaFoldDB" id="A0A8T0MV50"/>
<dbReference type="EMBL" id="CM029054">
    <property type="protein sequence ID" value="KAG2538904.1"/>
    <property type="molecule type" value="Genomic_DNA"/>
</dbReference>
<name>A0A8T0MV50_PANVG</name>